<organism evidence="2 3">
    <name type="scientific">Globodera rostochiensis</name>
    <name type="common">Golden nematode worm</name>
    <name type="synonym">Heterodera rostochiensis</name>
    <dbReference type="NCBI Taxonomy" id="31243"/>
    <lineage>
        <taxon>Eukaryota</taxon>
        <taxon>Metazoa</taxon>
        <taxon>Ecdysozoa</taxon>
        <taxon>Nematoda</taxon>
        <taxon>Chromadorea</taxon>
        <taxon>Rhabditida</taxon>
        <taxon>Tylenchina</taxon>
        <taxon>Tylenchomorpha</taxon>
        <taxon>Tylenchoidea</taxon>
        <taxon>Heteroderidae</taxon>
        <taxon>Heteroderinae</taxon>
        <taxon>Globodera</taxon>
    </lineage>
</organism>
<accession>A0A914GYF9</accession>
<feature type="region of interest" description="Disordered" evidence="1">
    <location>
        <begin position="1"/>
        <end position="58"/>
    </location>
</feature>
<evidence type="ECO:0000313" key="2">
    <source>
        <dbReference type="Proteomes" id="UP000887572"/>
    </source>
</evidence>
<dbReference type="AlphaFoldDB" id="A0A914GYF9"/>
<proteinExistence type="predicted"/>
<evidence type="ECO:0000313" key="3">
    <source>
        <dbReference type="WBParaSite" id="Gr19_v10_g12491.t1"/>
    </source>
</evidence>
<protein>
    <submittedName>
        <fullName evidence="3">Uncharacterized protein</fullName>
    </submittedName>
</protein>
<name>A0A914GYF9_GLORO</name>
<dbReference type="WBParaSite" id="Gr19_v10_g12491.t1">
    <property type="protein sequence ID" value="Gr19_v10_g12491.t1"/>
    <property type="gene ID" value="Gr19_v10_g12491"/>
</dbReference>
<evidence type="ECO:0000256" key="1">
    <source>
        <dbReference type="SAM" id="MobiDB-lite"/>
    </source>
</evidence>
<sequence>MLKTWIIISPDDEGQGDRKEATSSSRRSEGWKISIFSSSPQGRGNADDWRGGGGRRSEDGRLMDVMVIVRPSVLELLHNLRTLRRLRRRQRRRLKCCRDGGRFVSSAAAERC</sequence>
<keyword evidence="2" id="KW-1185">Reference proteome</keyword>
<dbReference type="Proteomes" id="UP000887572">
    <property type="component" value="Unplaced"/>
</dbReference>
<feature type="compositionally biased region" description="Basic and acidic residues" evidence="1">
    <location>
        <begin position="15"/>
        <end position="30"/>
    </location>
</feature>
<feature type="compositionally biased region" description="Basic and acidic residues" evidence="1">
    <location>
        <begin position="45"/>
        <end position="58"/>
    </location>
</feature>
<reference evidence="3" key="1">
    <citation type="submission" date="2022-11" db="UniProtKB">
        <authorList>
            <consortium name="WormBaseParasite"/>
        </authorList>
    </citation>
    <scope>IDENTIFICATION</scope>
</reference>